<dbReference type="PANTHER" id="PTHR12485:SF1">
    <property type="entry name" value="NADH DEHYDROGENASE [UBIQUINONE] 1 ALPHA SUBCOMPLEX SUBUNIT 7"/>
    <property type="match status" value="1"/>
</dbReference>
<dbReference type="Pfam" id="PF07347">
    <property type="entry name" value="CI-B14_5a"/>
    <property type="match status" value="1"/>
</dbReference>
<dbReference type="AlphaFoldDB" id="A0AAD9PG21"/>
<keyword evidence="17" id="KW-1185">Reference proteome</keyword>
<keyword evidence="8" id="KW-0999">Mitochondrion inner membrane</keyword>
<proteinExistence type="inferred from homology"/>
<evidence type="ECO:0000256" key="10">
    <source>
        <dbReference type="ARBA" id="ARBA00022990"/>
    </source>
</evidence>
<gene>
    <name evidence="16" type="ORF">NP493_2g16024</name>
</gene>
<sequence>MVAPKPRSVTPIIAWIRDFLGQRPIKNHLRWEQTIAPRTQPLPSLPVGPAHRLSVNNYCGRDGRRESHPPLAVFGKTAKALASGDSAGSAAVKPPLPGVPHGWDSP</sequence>
<evidence type="ECO:0000256" key="2">
    <source>
        <dbReference type="ARBA" id="ARBA00004443"/>
    </source>
</evidence>
<name>A0AAD9PG21_RIDPI</name>
<evidence type="ECO:0000256" key="9">
    <source>
        <dbReference type="ARBA" id="ARBA00022982"/>
    </source>
</evidence>
<evidence type="ECO:0000256" key="13">
    <source>
        <dbReference type="ARBA" id="ARBA00030360"/>
    </source>
</evidence>
<accession>A0AAD9PG21</accession>
<evidence type="ECO:0000256" key="15">
    <source>
        <dbReference type="SAM" id="MobiDB-lite"/>
    </source>
</evidence>
<evidence type="ECO:0000256" key="12">
    <source>
        <dbReference type="ARBA" id="ARBA00023136"/>
    </source>
</evidence>
<keyword evidence="9" id="KW-0249">Electron transport</keyword>
<dbReference type="PANTHER" id="PTHR12485">
    <property type="entry name" value="NADH-UBIQUINONE OXIDOREDUCTASE SUBUNIT B"/>
    <property type="match status" value="1"/>
</dbReference>
<evidence type="ECO:0000256" key="8">
    <source>
        <dbReference type="ARBA" id="ARBA00022792"/>
    </source>
</evidence>
<evidence type="ECO:0000256" key="11">
    <source>
        <dbReference type="ARBA" id="ARBA00023128"/>
    </source>
</evidence>
<keyword evidence="11" id="KW-0496">Mitochondrion</keyword>
<dbReference type="GO" id="GO:0006120">
    <property type="term" value="P:mitochondrial electron transport, NADH to ubiquinone"/>
    <property type="evidence" value="ECO:0007669"/>
    <property type="project" value="TreeGrafter"/>
</dbReference>
<dbReference type="GO" id="GO:0005743">
    <property type="term" value="C:mitochondrial inner membrane"/>
    <property type="evidence" value="ECO:0007669"/>
    <property type="project" value="UniProtKB-SubCell"/>
</dbReference>
<evidence type="ECO:0000313" key="16">
    <source>
        <dbReference type="EMBL" id="KAK2194161.1"/>
    </source>
</evidence>
<keyword evidence="7" id="KW-0679">Respiratory chain</keyword>
<keyword evidence="12" id="KW-0472">Membrane</keyword>
<feature type="region of interest" description="Disordered" evidence="15">
    <location>
        <begin position="83"/>
        <end position="106"/>
    </location>
</feature>
<evidence type="ECO:0000313" key="17">
    <source>
        <dbReference type="Proteomes" id="UP001209878"/>
    </source>
</evidence>
<protein>
    <recommendedName>
        <fullName evidence="5">NADH dehydrogenase [ubiquinone] 1 alpha subcomplex subunit 7</fullName>
    </recommendedName>
    <alternativeName>
        <fullName evidence="14">Complex I-B14.5a</fullName>
    </alternativeName>
    <alternativeName>
        <fullName evidence="13">NADH-ubiquinone oxidoreductase subunit B14.5a</fullName>
    </alternativeName>
</protein>
<evidence type="ECO:0000256" key="3">
    <source>
        <dbReference type="ARBA" id="ARBA00005482"/>
    </source>
</evidence>
<reference evidence="16" key="1">
    <citation type="journal article" date="2023" name="Mol. Biol. Evol.">
        <title>Third-Generation Sequencing Reveals the Adaptive Role of the Epigenome in Three Deep-Sea Polychaetes.</title>
        <authorList>
            <person name="Perez M."/>
            <person name="Aroh O."/>
            <person name="Sun Y."/>
            <person name="Lan Y."/>
            <person name="Juniper S.K."/>
            <person name="Young C.R."/>
            <person name="Angers B."/>
            <person name="Qian P.Y."/>
        </authorList>
    </citation>
    <scope>NUCLEOTIDE SEQUENCE</scope>
    <source>
        <strain evidence="16">R07B-5</strain>
    </source>
</reference>
<comment type="caution">
    <text evidence="16">The sequence shown here is derived from an EMBL/GenBank/DDBJ whole genome shotgun (WGS) entry which is preliminary data.</text>
</comment>
<comment type="subcellular location">
    <subcellularLocation>
        <location evidence="2">Mitochondrion inner membrane</location>
        <topology evidence="2">Peripheral membrane protein</topology>
        <orientation evidence="2">Matrix side</orientation>
    </subcellularLocation>
</comment>
<evidence type="ECO:0000256" key="14">
    <source>
        <dbReference type="ARBA" id="ARBA00033401"/>
    </source>
</evidence>
<keyword evidence="10" id="KW-0007">Acetylation</keyword>
<evidence type="ECO:0000256" key="5">
    <source>
        <dbReference type="ARBA" id="ARBA00016383"/>
    </source>
</evidence>
<evidence type="ECO:0000256" key="4">
    <source>
        <dbReference type="ARBA" id="ARBA00011533"/>
    </source>
</evidence>
<dbReference type="Proteomes" id="UP001209878">
    <property type="component" value="Unassembled WGS sequence"/>
</dbReference>
<keyword evidence="6" id="KW-0813">Transport</keyword>
<evidence type="ECO:0000256" key="7">
    <source>
        <dbReference type="ARBA" id="ARBA00022660"/>
    </source>
</evidence>
<dbReference type="EMBL" id="JAODUO010000002">
    <property type="protein sequence ID" value="KAK2194161.1"/>
    <property type="molecule type" value="Genomic_DNA"/>
</dbReference>
<comment type="function">
    <text evidence="1">Accessory subunit of the mitochondrial membrane respiratory chain NADH dehydrogenase (Complex I), that is believed not to be involved in catalysis. Complex I functions in the transfer of electrons from NADH to the respiratory chain. The immediate electron acceptor for the enzyme is believed to be ubiquinone.</text>
</comment>
<comment type="subunit">
    <text evidence="4">Complex I is composed of 45 different subunits.</text>
</comment>
<evidence type="ECO:0000256" key="6">
    <source>
        <dbReference type="ARBA" id="ARBA00022448"/>
    </source>
</evidence>
<organism evidence="16 17">
    <name type="scientific">Ridgeia piscesae</name>
    <name type="common">Tubeworm</name>
    <dbReference type="NCBI Taxonomy" id="27915"/>
    <lineage>
        <taxon>Eukaryota</taxon>
        <taxon>Metazoa</taxon>
        <taxon>Spiralia</taxon>
        <taxon>Lophotrochozoa</taxon>
        <taxon>Annelida</taxon>
        <taxon>Polychaeta</taxon>
        <taxon>Sedentaria</taxon>
        <taxon>Canalipalpata</taxon>
        <taxon>Sabellida</taxon>
        <taxon>Siboglinidae</taxon>
        <taxon>Ridgeia</taxon>
    </lineage>
</organism>
<evidence type="ECO:0000256" key="1">
    <source>
        <dbReference type="ARBA" id="ARBA00003195"/>
    </source>
</evidence>
<comment type="similarity">
    <text evidence="3">Belongs to the complex I NDUFA7 subunit family.</text>
</comment>
<dbReference type="InterPro" id="IPR009947">
    <property type="entry name" value="NDUA7"/>
</dbReference>